<dbReference type="Proteomes" id="UP001057375">
    <property type="component" value="Unassembled WGS sequence"/>
</dbReference>
<feature type="compositionally biased region" description="Basic and acidic residues" evidence="4">
    <location>
        <begin position="848"/>
        <end position="876"/>
    </location>
</feature>
<feature type="compositionally biased region" description="Low complexity" evidence="4">
    <location>
        <begin position="1006"/>
        <end position="1016"/>
    </location>
</feature>
<evidence type="ECO:0000313" key="6">
    <source>
        <dbReference type="EMBL" id="GKT17267.1"/>
    </source>
</evidence>
<dbReference type="Pfam" id="PF22591">
    <property type="entry name" value="eIF3a_PCI_TPR-like"/>
    <property type="match status" value="1"/>
</dbReference>
<evidence type="ECO:0000256" key="2">
    <source>
        <dbReference type="ARBA" id="ARBA00022540"/>
    </source>
</evidence>
<dbReference type="EMBL" id="BQXS01011833">
    <property type="protein sequence ID" value="GKT17267.1"/>
    <property type="molecule type" value="Genomic_DNA"/>
</dbReference>
<feature type="compositionally biased region" description="Low complexity" evidence="4">
    <location>
        <begin position="983"/>
        <end position="995"/>
    </location>
</feature>
<evidence type="ECO:0000256" key="4">
    <source>
        <dbReference type="SAM" id="MobiDB-lite"/>
    </source>
</evidence>
<dbReference type="Gene3D" id="4.10.860.10">
    <property type="entry name" value="UVR domain"/>
    <property type="match status" value="1"/>
</dbReference>
<keyword evidence="3" id="KW-0648">Protein biosynthesis</keyword>
<feature type="compositionally biased region" description="Basic and acidic residues" evidence="4">
    <location>
        <begin position="664"/>
        <end position="683"/>
    </location>
</feature>
<keyword evidence="1" id="KW-0963">Cytoplasm</keyword>
<gene>
    <name evidence="6" type="ORF">ADUPG1_011071</name>
</gene>
<keyword evidence="7" id="KW-1185">Reference proteome</keyword>
<feature type="region of interest" description="Disordered" evidence="4">
    <location>
        <begin position="664"/>
        <end position="684"/>
    </location>
</feature>
<feature type="domain" description="eIF3a PCI" evidence="5">
    <location>
        <begin position="8"/>
        <end position="270"/>
    </location>
</feature>
<organism evidence="6 7">
    <name type="scientific">Aduncisulcus paluster</name>
    <dbReference type="NCBI Taxonomy" id="2918883"/>
    <lineage>
        <taxon>Eukaryota</taxon>
        <taxon>Metamonada</taxon>
        <taxon>Carpediemonas-like organisms</taxon>
        <taxon>Aduncisulcus</taxon>
    </lineage>
</organism>
<reference evidence="6" key="1">
    <citation type="submission" date="2022-03" db="EMBL/GenBank/DDBJ databases">
        <title>Draft genome sequence of Aduncisulcus paluster, a free-living microaerophilic Fornicata.</title>
        <authorList>
            <person name="Yuyama I."/>
            <person name="Kume K."/>
            <person name="Tamura T."/>
            <person name="Inagaki Y."/>
            <person name="Hashimoto T."/>
        </authorList>
    </citation>
    <scope>NUCLEOTIDE SEQUENCE</scope>
    <source>
        <strain evidence="6">NY0171</strain>
    </source>
</reference>
<sequence>MQANTKAESALNHARELRKTKLPSRAIDDILEFIVNGVKKQSSWIPVYGDLMEEYINCCFILDDHIAVNDGLSAYRSAFLGHEPKALAAVVLQLFHRLSPEMDEIISSLGHLVDSTRVEEGKVSFELWEEALIEASSLSVGKMSHKPRVAQHLTFVWRSLLSCIDTVRFSQHLEYLYQDIAEFCIDFCVKYQRVAEFQSLCEILQKHLQRMLQFVQDKHEDQDAQLTSPDTQNMHILLRLKLMDAATKLKCHSLTYKTAEDLAGLFKLSGATERFWNNEQYTSLNAVSTHPYLLDTFLCQLFHIFPHNFTNLSLLCVQRVVLRQLNPSFFTEEGPEVILRLCDAALVYFLCIPPASPAVSSLFASCGYVRGPSVSIPSSIQHLLCLPLSWQQLAVERVLLGCGKVGDSKDIASAVYSYLNAHDVTLMCSSSIRNLCHHIRGNKVITNSDELKAVVADVFVKLRPDVSECLRFKEQSGLSLGSLTSLPFITDDSFVLTVVGVFRNILLSWTHARLGMMSKVSIRSIREFLLPVYNWIDETEEDMDTSSNVFVPAIRGLFYSALRLSDCLDIDEVGEAVVRRPRSAEQAIDKVVGAMIRVEDGVGIAKGKPSHEENIMKRMYHRTIHFGSARSDTEQRFLNFQHRRMERQRSDEEERERQKLELQKKKEERLAQNKEEQEKEKKQRIIRRLKERIARQERQRLADEVSKALRANPKLGKKLSKIDFLQFDKPIKAFEKKKQEIEAVLAESREVSLKHQDRNLDHLIRSRREKEIPYVESYNTYLMEHAAEAYEYRVKKLEERRKKEHNDMLKMRNILRKIEPVVSRSLGKIMQRNEAELAELAEKEAAAARQKAKEEAERQAQKEKEEQERLEKERQEQLAAQQKAEEEEKQRQRIINETRTALRQKMKAIFDDYKAKKKPIPSFGPMRRLIPEITKNTYCLDSVEVRAIYNELSGKDSAKQTLEMQGSSSGSGSGAYKPRGFRGKPSGIGSSWGSGSDKGMWRSRDSASSSSSSRPSLGGNRFSRSGMSSFDKATHSMEKLREEERSKDRESEKKESSEASRSFVPSFRRAAAKSEESPSSSGGDSSAPKAFVPAYKRRGGGSSSTFGSSGSRFGSGFGSGSGSSSSSGGSFGNWRKNK</sequence>
<evidence type="ECO:0000256" key="1">
    <source>
        <dbReference type="ARBA" id="ARBA00022490"/>
    </source>
</evidence>
<feature type="compositionally biased region" description="Basic and acidic residues" evidence="4">
    <location>
        <begin position="883"/>
        <end position="892"/>
    </location>
</feature>
<dbReference type="PANTHER" id="PTHR14005">
    <property type="entry name" value="EUKARYOTIC TRANSLATION INITIATION FACTOR 3, THETA SUBUNIT"/>
    <property type="match status" value="1"/>
</dbReference>
<dbReference type="InterPro" id="IPR027512">
    <property type="entry name" value="EIF3A"/>
</dbReference>
<proteinExistence type="predicted"/>
<dbReference type="PANTHER" id="PTHR14005:SF0">
    <property type="entry name" value="EUKARYOTIC TRANSLATION INITIATION FACTOR 3 SUBUNIT A"/>
    <property type="match status" value="1"/>
</dbReference>
<dbReference type="GO" id="GO:0003743">
    <property type="term" value="F:translation initiation factor activity"/>
    <property type="evidence" value="ECO:0007669"/>
    <property type="project" value="UniProtKB-KW"/>
</dbReference>
<dbReference type="InterPro" id="IPR054711">
    <property type="entry name" value="eIF3a_PCI_TPR-like"/>
</dbReference>
<keyword evidence="2 6" id="KW-0396">Initiation factor</keyword>
<feature type="region of interest" description="Disordered" evidence="4">
    <location>
        <begin position="848"/>
        <end position="892"/>
    </location>
</feature>
<comment type="caution">
    <text evidence="6">The sequence shown here is derived from an EMBL/GenBank/DDBJ whole genome shotgun (WGS) entry which is preliminary data.</text>
</comment>
<feature type="compositionally biased region" description="Low complexity" evidence="4">
    <location>
        <begin position="1103"/>
        <end position="1112"/>
    </location>
</feature>
<feature type="compositionally biased region" description="Basic and acidic residues" evidence="4">
    <location>
        <begin position="1032"/>
        <end position="1058"/>
    </location>
</feature>
<evidence type="ECO:0000256" key="3">
    <source>
        <dbReference type="ARBA" id="ARBA00022917"/>
    </source>
</evidence>
<feature type="compositionally biased region" description="Low complexity" evidence="4">
    <location>
        <begin position="1077"/>
        <end position="1090"/>
    </location>
</feature>
<evidence type="ECO:0000313" key="7">
    <source>
        <dbReference type="Proteomes" id="UP001057375"/>
    </source>
</evidence>
<accession>A0ABQ5JUC7</accession>
<feature type="region of interest" description="Disordered" evidence="4">
    <location>
        <begin position="953"/>
        <end position="1138"/>
    </location>
</feature>
<evidence type="ECO:0000259" key="5">
    <source>
        <dbReference type="Pfam" id="PF22591"/>
    </source>
</evidence>
<protein>
    <submittedName>
        <fullName evidence="6">Eukaryotic translation initiation factor 3 subunit A like protein</fullName>
    </submittedName>
</protein>
<name>A0ABQ5JUC7_9EUKA</name>